<feature type="region of interest" description="Disordered" evidence="1">
    <location>
        <begin position="21"/>
        <end position="40"/>
    </location>
</feature>
<evidence type="ECO:0000256" key="1">
    <source>
        <dbReference type="SAM" id="MobiDB-lite"/>
    </source>
</evidence>
<evidence type="ECO:0000313" key="4">
    <source>
        <dbReference type="Proteomes" id="UP001174909"/>
    </source>
</evidence>
<proteinExistence type="predicted"/>
<organism evidence="3 4">
    <name type="scientific">Geodia barretti</name>
    <name type="common">Barrett's horny sponge</name>
    <dbReference type="NCBI Taxonomy" id="519541"/>
    <lineage>
        <taxon>Eukaryota</taxon>
        <taxon>Metazoa</taxon>
        <taxon>Porifera</taxon>
        <taxon>Demospongiae</taxon>
        <taxon>Heteroscleromorpha</taxon>
        <taxon>Tetractinellida</taxon>
        <taxon>Astrophorina</taxon>
        <taxon>Geodiidae</taxon>
        <taxon>Geodia</taxon>
    </lineage>
</organism>
<comment type="caution">
    <text evidence="3">The sequence shown here is derived from an EMBL/GenBank/DDBJ whole genome shotgun (WGS) entry which is preliminary data.</text>
</comment>
<name>A0AA35XEJ6_GEOBA</name>
<evidence type="ECO:0000256" key="2">
    <source>
        <dbReference type="SAM" id="SignalP"/>
    </source>
</evidence>
<feature type="chain" id="PRO_5041340615" description="Secreted protein" evidence="2">
    <location>
        <begin position="17"/>
        <end position="87"/>
    </location>
</feature>
<gene>
    <name evidence="3" type="ORF">GBAR_LOCUS30459</name>
</gene>
<feature type="signal peptide" evidence="2">
    <location>
        <begin position="1"/>
        <end position="16"/>
    </location>
</feature>
<dbReference type="EMBL" id="CASHTH010004314">
    <property type="protein sequence ID" value="CAI8055868.1"/>
    <property type="molecule type" value="Genomic_DNA"/>
</dbReference>
<reference evidence="3" key="1">
    <citation type="submission" date="2023-03" db="EMBL/GenBank/DDBJ databases">
        <authorList>
            <person name="Steffen K."/>
            <person name="Cardenas P."/>
        </authorList>
    </citation>
    <scope>NUCLEOTIDE SEQUENCE</scope>
</reference>
<protein>
    <recommendedName>
        <fullName evidence="5">Secreted protein</fullName>
    </recommendedName>
</protein>
<keyword evidence="2" id="KW-0732">Signal</keyword>
<keyword evidence="4" id="KW-1185">Reference proteome</keyword>
<accession>A0AA35XEJ6</accession>
<sequence length="87" mass="9772">MMTVCVCVCRLNVVFSILLGPKSNTQRPTRPTPTPSPSVQSTEVCCFRRRRENSRTGYMPWTLSLLAHSSQRLITSQLSSKKKNSVS</sequence>
<dbReference type="Proteomes" id="UP001174909">
    <property type="component" value="Unassembled WGS sequence"/>
</dbReference>
<dbReference type="AlphaFoldDB" id="A0AA35XEJ6"/>
<evidence type="ECO:0008006" key="5">
    <source>
        <dbReference type="Google" id="ProtNLM"/>
    </source>
</evidence>
<evidence type="ECO:0000313" key="3">
    <source>
        <dbReference type="EMBL" id="CAI8055868.1"/>
    </source>
</evidence>